<proteinExistence type="predicted"/>
<name>A0ABX0QEW0_9BACT</name>
<organism evidence="1 2">
    <name type="scientific">Fibrivirga algicola</name>
    <dbReference type="NCBI Taxonomy" id="2950420"/>
    <lineage>
        <taxon>Bacteria</taxon>
        <taxon>Pseudomonadati</taxon>
        <taxon>Bacteroidota</taxon>
        <taxon>Cytophagia</taxon>
        <taxon>Cytophagales</taxon>
        <taxon>Spirosomataceae</taxon>
        <taxon>Fibrivirga</taxon>
    </lineage>
</organism>
<accession>A0ABX0QEW0</accession>
<evidence type="ECO:0000313" key="2">
    <source>
        <dbReference type="Proteomes" id="UP000606008"/>
    </source>
</evidence>
<comment type="caution">
    <text evidence="1">The sequence shown here is derived from an EMBL/GenBank/DDBJ whole genome shotgun (WGS) entry which is preliminary data.</text>
</comment>
<gene>
    <name evidence="1" type="ORF">F7231_04410</name>
</gene>
<dbReference type="Proteomes" id="UP000606008">
    <property type="component" value="Unassembled WGS sequence"/>
</dbReference>
<reference evidence="1" key="1">
    <citation type="submission" date="2024-05" db="EMBL/GenBank/DDBJ databases">
        <authorList>
            <person name="Jung D.-H."/>
        </authorList>
    </citation>
    <scope>NUCLEOTIDE SEQUENCE</scope>
    <source>
        <strain evidence="1">JA-25</strain>
    </source>
</reference>
<evidence type="ECO:0000313" key="1">
    <source>
        <dbReference type="EMBL" id="NID09403.1"/>
    </source>
</evidence>
<protein>
    <submittedName>
        <fullName evidence="1">Uncharacterized protein</fullName>
    </submittedName>
</protein>
<keyword evidence="2" id="KW-1185">Reference proteome</keyword>
<sequence>MTNPFASYVGLRGIATDVPVWVNDLPGMSTQLVNAVRKDDQSAAETWERINRLALTKLRSMLENEFNKTGEFQHTVAQTSVWKLKDTMIATLLEPFDWYGCRFTVPYSPYRQLVIQSLIVEIAEVGAFNLPVKIVDLNQKTVTEKTIARSGGRGPYSSLGNIKLPVDMYGLDVFVGIDASALSLKELGASANAMTGDSGVTMTTGALVPNTLDASGFAARSAFVWIAATVSHSLDSVIEGFAADLADCYNHILGSLLMADKRGSNRINLYTNTNLEFAREKEVEFIDEATVLLKPLARRIVTEINAAPASIVVPDPDDQPGYYPISLV</sequence>
<dbReference type="EMBL" id="WAEL01000001">
    <property type="protein sequence ID" value="NID09403.1"/>
    <property type="molecule type" value="Genomic_DNA"/>
</dbReference>
<dbReference type="RefSeq" id="WP_166691034.1">
    <property type="nucleotide sequence ID" value="NZ_WAEL01000001.1"/>
</dbReference>